<keyword evidence="7" id="KW-0675">Receptor</keyword>
<evidence type="ECO:0000256" key="7">
    <source>
        <dbReference type="ARBA" id="ARBA00023170"/>
    </source>
</evidence>
<evidence type="ECO:0000256" key="10">
    <source>
        <dbReference type="SAM" id="Phobius"/>
    </source>
</evidence>
<proteinExistence type="predicted"/>
<feature type="transmembrane region" description="Helical" evidence="10">
    <location>
        <begin position="43"/>
        <end position="66"/>
    </location>
</feature>
<keyword evidence="13" id="KW-1185">Reference proteome</keyword>
<feature type="transmembrane region" description="Helical" evidence="10">
    <location>
        <begin position="293"/>
        <end position="314"/>
    </location>
</feature>
<evidence type="ECO:0000256" key="4">
    <source>
        <dbReference type="ARBA" id="ARBA00022989"/>
    </source>
</evidence>
<evidence type="ECO:0000256" key="6">
    <source>
        <dbReference type="ARBA" id="ARBA00023136"/>
    </source>
</evidence>
<dbReference type="InterPro" id="IPR017452">
    <property type="entry name" value="GPCR_Rhodpsn_7TM"/>
</dbReference>
<organism evidence="12 13">
    <name type="scientific">Ancylostoma ceylanicum</name>
    <dbReference type="NCBI Taxonomy" id="53326"/>
    <lineage>
        <taxon>Eukaryota</taxon>
        <taxon>Metazoa</taxon>
        <taxon>Ecdysozoa</taxon>
        <taxon>Nematoda</taxon>
        <taxon>Chromadorea</taxon>
        <taxon>Rhabditida</taxon>
        <taxon>Rhabditina</taxon>
        <taxon>Rhabditomorpha</taxon>
        <taxon>Strongyloidea</taxon>
        <taxon>Ancylostomatidae</taxon>
        <taxon>Ancylostomatinae</taxon>
        <taxon>Ancylostoma</taxon>
    </lineage>
</organism>
<sequence length="355" mass="40096">MSVCLYPYMWKKKSSLPAGLLIPDSRYLPSMNIEDPGAIVRSLTLYIVEGSTAAALNIPLVIAMLTNKTLRIRREYQVMIGISVVNIVFGTAFVLSGVNRMAIIQENFYTGFPLIPRWVCSTRYYVHLLTMAYQLQGVLILTVAIDRLLAIMTPIKYLKFDTRYTIITATGPYFFVVFCTMVNAIITLQDDTPVTPFCLTDRAVSKGFYYFILFLRIGCVFISALIYVVITAQLNKQFARMEKLQVAGRESSQFRSIRRSTITVALSTVNAVILLLVPDVIKYTGIFDHYRSYVVVLNSLSMTNVVLAALIFAYRHKEIRSSLRMCLCTLLHGSTAKVRTSDVVCRVMPSRRTTD</sequence>
<evidence type="ECO:0000256" key="9">
    <source>
        <dbReference type="ARBA" id="ARBA00023224"/>
    </source>
</evidence>
<feature type="transmembrane region" description="Helical" evidence="10">
    <location>
        <begin position="166"/>
        <end position="188"/>
    </location>
</feature>
<dbReference type="PANTHER" id="PTHR24246">
    <property type="entry name" value="OLFACTORY RECEPTOR AND ADENOSINE RECEPTOR"/>
    <property type="match status" value="1"/>
</dbReference>
<name>A0A016VZH5_9BILA</name>
<evidence type="ECO:0000256" key="8">
    <source>
        <dbReference type="ARBA" id="ARBA00023180"/>
    </source>
</evidence>
<dbReference type="AlphaFoldDB" id="A0A016VZH5"/>
<dbReference type="SUPFAM" id="SSF81321">
    <property type="entry name" value="Family A G protein-coupled receptor-like"/>
    <property type="match status" value="1"/>
</dbReference>
<comment type="caution">
    <text evidence="12">The sequence shown here is derived from an EMBL/GenBank/DDBJ whole genome shotgun (WGS) entry which is preliminary data.</text>
</comment>
<keyword evidence="4 10" id="KW-1133">Transmembrane helix</keyword>
<dbReference type="Pfam" id="PF10320">
    <property type="entry name" value="7TM_GPCR_Srsx"/>
    <property type="match status" value="1"/>
</dbReference>
<feature type="transmembrane region" description="Helical" evidence="10">
    <location>
        <begin position="124"/>
        <end position="145"/>
    </location>
</feature>
<keyword evidence="3 10" id="KW-0812">Transmembrane</keyword>
<feature type="domain" description="G-protein coupled receptors family 1 profile" evidence="11">
    <location>
        <begin position="56"/>
        <end position="312"/>
    </location>
</feature>
<dbReference type="PROSITE" id="PS50262">
    <property type="entry name" value="G_PROTEIN_RECEP_F1_2"/>
    <property type="match status" value="1"/>
</dbReference>
<feature type="transmembrane region" description="Helical" evidence="10">
    <location>
        <begin position="262"/>
        <end position="281"/>
    </location>
</feature>
<dbReference type="Gene3D" id="1.20.1070.10">
    <property type="entry name" value="Rhodopsin 7-helix transmembrane proteins"/>
    <property type="match status" value="1"/>
</dbReference>
<keyword evidence="5" id="KW-0297">G-protein coupled receptor</keyword>
<evidence type="ECO:0000313" key="12">
    <source>
        <dbReference type="EMBL" id="EYC32731.1"/>
    </source>
</evidence>
<feature type="transmembrane region" description="Helical" evidence="10">
    <location>
        <begin position="78"/>
        <end position="104"/>
    </location>
</feature>
<comment type="subcellular location">
    <subcellularLocation>
        <location evidence="1">Cell membrane</location>
        <topology evidence="1">Multi-pass membrane protein</topology>
    </subcellularLocation>
</comment>
<evidence type="ECO:0000313" key="13">
    <source>
        <dbReference type="Proteomes" id="UP000024635"/>
    </source>
</evidence>
<dbReference type="Proteomes" id="UP000024635">
    <property type="component" value="Unassembled WGS sequence"/>
</dbReference>
<accession>A0A016VZH5</accession>
<dbReference type="OrthoDB" id="5817099at2759"/>
<keyword evidence="2" id="KW-1003">Cell membrane</keyword>
<gene>
    <name evidence="12" type="primary">Acey_s0002.g1067</name>
    <name evidence="12" type="ORF">Y032_0002g1067</name>
</gene>
<dbReference type="PANTHER" id="PTHR24246:SF27">
    <property type="entry name" value="ADENOSINE RECEPTOR, ISOFORM A"/>
    <property type="match status" value="1"/>
</dbReference>
<keyword evidence="8" id="KW-0325">Glycoprotein</keyword>
<evidence type="ECO:0000256" key="3">
    <source>
        <dbReference type="ARBA" id="ARBA00022692"/>
    </source>
</evidence>
<dbReference type="GO" id="GO:0004930">
    <property type="term" value="F:G protein-coupled receptor activity"/>
    <property type="evidence" value="ECO:0007669"/>
    <property type="project" value="UniProtKB-KW"/>
</dbReference>
<keyword evidence="6 10" id="KW-0472">Membrane</keyword>
<feature type="transmembrane region" description="Helical" evidence="10">
    <location>
        <begin position="208"/>
        <end position="230"/>
    </location>
</feature>
<evidence type="ECO:0000256" key="2">
    <source>
        <dbReference type="ARBA" id="ARBA00022475"/>
    </source>
</evidence>
<keyword evidence="9" id="KW-0807">Transducer</keyword>
<dbReference type="EMBL" id="JARK01001338">
    <property type="protein sequence ID" value="EYC32731.1"/>
    <property type="molecule type" value="Genomic_DNA"/>
</dbReference>
<evidence type="ECO:0000256" key="5">
    <source>
        <dbReference type="ARBA" id="ARBA00023040"/>
    </source>
</evidence>
<dbReference type="InterPro" id="IPR019424">
    <property type="entry name" value="7TM_GPCR_Srsx"/>
</dbReference>
<dbReference type="GO" id="GO:0005886">
    <property type="term" value="C:plasma membrane"/>
    <property type="evidence" value="ECO:0007669"/>
    <property type="project" value="UniProtKB-SubCell"/>
</dbReference>
<dbReference type="SMART" id="SM01381">
    <property type="entry name" value="7TM_GPCR_Srsx"/>
    <property type="match status" value="1"/>
</dbReference>
<reference evidence="13" key="1">
    <citation type="journal article" date="2015" name="Nat. Genet.">
        <title>The genome and transcriptome of the zoonotic hookworm Ancylostoma ceylanicum identify infection-specific gene families.</title>
        <authorList>
            <person name="Schwarz E.M."/>
            <person name="Hu Y."/>
            <person name="Antoshechkin I."/>
            <person name="Miller M.M."/>
            <person name="Sternberg P.W."/>
            <person name="Aroian R.V."/>
        </authorList>
    </citation>
    <scope>NUCLEOTIDE SEQUENCE</scope>
    <source>
        <strain evidence="13">HY135</strain>
    </source>
</reference>
<protein>
    <recommendedName>
        <fullName evidence="11">G-protein coupled receptors family 1 profile domain-containing protein</fullName>
    </recommendedName>
</protein>
<evidence type="ECO:0000259" key="11">
    <source>
        <dbReference type="PROSITE" id="PS50262"/>
    </source>
</evidence>
<evidence type="ECO:0000256" key="1">
    <source>
        <dbReference type="ARBA" id="ARBA00004651"/>
    </source>
</evidence>
<dbReference type="InterPro" id="IPR000276">
    <property type="entry name" value="GPCR_Rhodpsn"/>
</dbReference>